<evidence type="ECO:0000313" key="2">
    <source>
        <dbReference type="Proteomes" id="UP000054007"/>
    </source>
</evidence>
<name>A0A0D7AZP7_9AGAR</name>
<dbReference type="Gene3D" id="3.80.10.10">
    <property type="entry name" value="Ribonuclease Inhibitor"/>
    <property type="match status" value="1"/>
</dbReference>
<keyword evidence="2" id="KW-1185">Reference proteome</keyword>
<sequence>MSMHCCSTSSLSLTSTLVASPRPSLMTPLALPYEVWMNVARWLPPLELGDLIGVNSALYNIAMDCKYGQISFSYLSTRMLQRLERLRVLHRDPHIARRVRVLHVHPHFIKELIASDNAQHLLDFPSNESLLDTISKVNIHTPRYATMTDPHKHGKRLFQRPKTPLPPPRTLQSVVELIDEVLKGLINLQEYRIAWVGLPAMPVPFMSTPFVTSPLTRFTLDITLENLQSMFALRKKCMVRLTEMDIFLRTEHRLDEVSYNLILSTGLAALISSHPLEKLTLRLFEPIDLSPLLCSIRRLSHLRTLSLTFPLTAPYLGDTDALADFLNLHSHTLETIHMRANDLSSPIAQIVDSDRFTGWITDAFSVVRIEALHSLDLGMGLIPYASARLCLLRFSRQLERLTLTGRALWSEEVQGLLEGLNVLKRLRLGPITLSPEMIYVLSESAVERLELIVTDVRPSERDAPIRSLMKVGQDECQLERFVQTMGNCIYPSWRLASLELVLQTSSGILPDEIRPVWLRSVPQLKSIAFC</sequence>
<dbReference type="SUPFAM" id="SSF52047">
    <property type="entry name" value="RNI-like"/>
    <property type="match status" value="1"/>
</dbReference>
<organism evidence="1 2">
    <name type="scientific">Cylindrobasidium torrendii FP15055 ss-10</name>
    <dbReference type="NCBI Taxonomy" id="1314674"/>
    <lineage>
        <taxon>Eukaryota</taxon>
        <taxon>Fungi</taxon>
        <taxon>Dikarya</taxon>
        <taxon>Basidiomycota</taxon>
        <taxon>Agaricomycotina</taxon>
        <taxon>Agaricomycetes</taxon>
        <taxon>Agaricomycetidae</taxon>
        <taxon>Agaricales</taxon>
        <taxon>Marasmiineae</taxon>
        <taxon>Physalacriaceae</taxon>
        <taxon>Cylindrobasidium</taxon>
    </lineage>
</organism>
<dbReference type="InterPro" id="IPR032675">
    <property type="entry name" value="LRR_dom_sf"/>
</dbReference>
<protein>
    <submittedName>
        <fullName evidence="1">Uncharacterized protein</fullName>
    </submittedName>
</protein>
<accession>A0A0D7AZP7</accession>
<proteinExistence type="predicted"/>
<dbReference type="OrthoDB" id="2968423at2759"/>
<gene>
    <name evidence="1" type="ORF">CYLTODRAFT_446644</name>
</gene>
<evidence type="ECO:0000313" key="1">
    <source>
        <dbReference type="EMBL" id="KIY63379.1"/>
    </source>
</evidence>
<dbReference type="EMBL" id="KN880700">
    <property type="protein sequence ID" value="KIY63379.1"/>
    <property type="molecule type" value="Genomic_DNA"/>
</dbReference>
<dbReference type="STRING" id="1314674.A0A0D7AZP7"/>
<reference evidence="1 2" key="1">
    <citation type="journal article" date="2015" name="Fungal Genet. Biol.">
        <title>Evolution of novel wood decay mechanisms in Agaricales revealed by the genome sequences of Fistulina hepatica and Cylindrobasidium torrendii.</title>
        <authorList>
            <person name="Floudas D."/>
            <person name="Held B.W."/>
            <person name="Riley R."/>
            <person name="Nagy L.G."/>
            <person name="Koehler G."/>
            <person name="Ransdell A.S."/>
            <person name="Younus H."/>
            <person name="Chow J."/>
            <person name="Chiniquy J."/>
            <person name="Lipzen A."/>
            <person name="Tritt A."/>
            <person name="Sun H."/>
            <person name="Haridas S."/>
            <person name="LaButti K."/>
            <person name="Ohm R.A."/>
            <person name="Kues U."/>
            <person name="Blanchette R.A."/>
            <person name="Grigoriev I.V."/>
            <person name="Minto R.E."/>
            <person name="Hibbett D.S."/>
        </authorList>
    </citation>
    <scope>NUCLEOTIDE SEQUENCE [LARGE SCALE GENOMIC DNA]</scope>
    <source>
        <strain evidence="1 2">FP15055 ss-10</strain>
    </source>
</reference>
<dbReference type="AlphaFoldDB" id="A0A0D7AZP7"/>
<dbReference type="Proteomes" id="UP000054007">
    <property type="component" value="Unassembled WGS sequence"/>
</dbReference>